<reference evidence="1 2" key="1">
    <citation type="submission" date="2019-02" db="EMBL/GenBank/DDBJ databases">
        <title>Sequencing the genomes of 1000 actinobacteria strains.</title>
        <authorList>
            <person name="Klenk H.-P."/>
        </authorList>
    </citation>
    <scope>NUCLEOTIDE SEQUENCE [LARGE SCALE GENOMIC DNA]</scope>
    <source>
        <strain evidence="1 2">DSM 45612</strain>
    </source>
</reference>
<dbReference type="AlphaFoldDB" id="A0A4Q8BJL9"/>
<dbReference type="Proteomes" id="UP000294114">
    <property type="component" value="Unassembled WGS sequence"/>
</dbReference>
<dbReference type="EMBL" id="SHLD01000001">
    <property type="protein sequence ID" value="RZU77633.1"/>
    <property type="molecule type" value="Genomic_DNA"/>
</dbReference>
<proteinExistence type="predicted"/>
<comment type="caution">
    <text evidence="1">The sequence shown here is derived from an EMBL/GenBank/DDBJ whole genome shotgun (WGS) entry which is preliminary data.</text>
</comment>
<dbReference type="RefSeq" id="WP_242624384.1">
    <property type="nucleotide sequence ID" value="NZ_SHLD01000001.1"/>
</dbReference>
<organism evidence="1 2">
    <name type="scientific">Micromonospora kangleipakensis</name>
    <dbReference type="NCBI Taxonomy" id="1077942"/>
    <lineage>
        <taxon>Bacteria</taxon>
        <taxon>Bacillati</taxon>
        <taxon>Actinomycetota</taxon>
        <taxon>Actinomycetes</taxon>
        <taxon>Micromonosporales</taxon>
        <taxon>Micromonosporaceae</taxon>
        <taxon>Micromonospora</taxon>
    </lineage>
</organism>
<gene>
    <name evidence="1" type="ORF">EV384_6365</name>
</gene>
<evidence type="ECO:0000313" key="1">
    <source>
        <dbReference type="EMBL" id="RZU77633.1"/>
    </source>
</evidence>
<protein>
    <submittedName>
        <fullName evidence="1">Uncharacterized protein</fullName>
    </submittedName>
</protein>
<sequence>MRENRAPYRRRRMVDALGAGLDRGGVGGPDVPLLVPPRRGPRPPRHFTVHLGFHADDADRARELAVAYAEALSLLRPELALGAAALSPADSWRRAERLFCGAVGPDGERCVDVAGHPGFHHAPGPGGLGWGGGDP</sequence>
<keyword evidence="2" id="KW-1185">Reference proteome</keyword>
<evidence type="ECO:0000313" key="2">
    <source>
        <dbReference type="Proteomes" id="UP000294114"/>
    </source>
</evidence>
<accession>A0A4Q8BJL9</accession>
<name>A0A4Q8BJL9_9ACTN</name>